<dbReference type="InParanoid" id="A0A804MYV1"/>
<evidence type="ECO:0000313" key="2">
    <source>
        <dbReference type="Proteomes" id="UP000007305"/>
    </source>
</evidence>
<dbReference type="EnsemblPlants" id="Zm00001eb122040_T004">
    <property type="protein sequence ID" value="Zm00001eb122040_P004"/>
    <property type="gene ID" value="Zm00001eb122040"/>
</dbReference>
<dbReference type="PANTHER" id="PTHR46666:SF2">
    <property type="entry name" value="60S RIBOSOMAL L18A-LIKE PROTEIN"/>
    <property type="match status" value="1"/>
</dbReference>
<evidence type="ECO:0000313" key="1">
    <source>
        <dbReference type="EnsemblPlants" id="Zm00001eb122040_P004"/>
    </source>
</evidence>
<reference evidence="2" key="1">
    <citation type="submission" date="2015-12" db="EMBL/GenBank/DDBJ databases">
        <title>Update maize B73 reference genome by single molecule sequencing technologies.</title>
        <authorList>
            <consortium name="Maize Genome Sequencing Project"/>
            <person name="Ware D."/>
        </authorList>
    </citation>
    <scope>NUCLEOTIDE SEQUENCE [LARGE SCALE GENOMIC DNA]</scope>
    <source>
        <strain evidence="2">cv. B73</strain>
    </source>
</reference>
<reference evidence="1" key="2">
    <citation type="submission" date="2019-07" db="EMBL/GenBank/DDBJ databases">
        <authorList>
            <person name="Seetharam A."/>
            <person name="Woodhouse M."/>
            <person name="Cannon E."/>
        </authorList>
    </citation>
    <scope>NUCLEOTIDE SEQUENCE [LARGE SCALE GENOMIC DNA]</scope>
    <source>
        <strain evidence="1">cv. B73</strain>
    </source>
</reference>
<dbReference type="Proteomes" id="UP000007305">
    <property type="component" value="Chromosome 3"/>
</dbReference>
<sequence>MGEAHLDECCHCQGCAGKYTLLRDEENPRWTIFERRLPCCGCGIGWSSFLVSFDLVLCNHSLLLQVLQQRSSRAPWASCISCCGTHLHSPGTHRSLCGTDNLYIKRGMNLRLLEMRTQALIFTVLAAIHRSLWHRSSETQSEENAVAGPGIQKELVISVIVAYSCNHPSCITISSC</sequence>
<keyword evidence="2" id="KW-1185">Reference proteome</keyword>
<proteinExistence type="predicted"/>
<name>A0A804MYV1_MAIZE</name>
<reference evidence="1" key="3">
    <citation type="submission" date="2021-05" db="UniProtKB">
        <authorList>
            <consortium name="EnsemblPlants"/>
        </authorList>
    </citation>
    <scope>IDENTIFICATION</scope>
    <source>
        <strain evidence="1">cv. B73</strain>
    </source>
</reference>
<dbReference type="PANTHER" id="PTHR46666">
    <property type="entry name" value="60S RIBOSOMAL L18A-LIKE PROTEIN"/>
    <property type="match status" value="1"/>
</dbReference>
<protein>
    <submittedName>
        <fullName evidence="1">Uncharacterized protein</fullName>
    </submittedName>
</protein>
<organism evidence="1 2">
    <name type="scientific">Zea mays</name>
    <name type="common">Maize</name>
    <dbReference type="NCBI Taxonomy" id="4577"/>
    <lineage>
        <taxon>Eukaryota</taxon>
        <taxon>Viridiplantae</taxon>
        <taxon>Streptophyta</taxon>
        <taxon>Embryophyta</taxon>
        <taxon>Tracheophyta</taxon>
        <taxon>Spermatophyta</taxon>
        <taxon>Magnoliopsida</taxon>
        <taxon>Liliopsida</taxon>
        <taxon>Poales</taxon>
        <taxon>Poaceae</taxon>
        <taxon>PACMAD clade</taxon>
        <taxon>Panicoideae</taxon>
        <taxon>Andropogonodae</taxon>
        <taxon>Andropogoneae</taxon>
        <taxon>Tripsacinae</taxon>
        <taxon>Zea</taxon>
    </lineage>
</organism>
<dbReference type="Gramene" id="Zm00001eb122040_T004">
    <property type="protein sequence ID" value="Zm00001eb122040_P004"/>
    <property type="gene ID" value="Zm00001eb122040"/>
</dbReference>
<accession>A0A804MYV1</accession>
<dbReference type="AlphaFoldDB" id="A0A804MYV1"/>